<dbReference type="PANTHER" id="PTHR10357:SF225">
    <property type="entry name" value="MALTASE 1-LIKE PROTEIN"/>
    <property type="match status" value="1"/>
</dbReference>
<keyword evidence="3" id="KW-0812">Transmembrane</keyword>
<dbReference type="OrthoDB" id="1740265at2759"/>
<evidence type="ECO:0000313" key="5">
    <source>
        <dbReference type="EMBL" id="CAG9797702.1"/>
    </source>
</evidence>
<dbReference type="SMART" id="SM00642">
    <property type="entry name" value="Aamy"/>
    <property type="match status" value="1"/>
</dbReference>
<feature type="compositionally biased region" description="Acidic residues" evidence="2">
    <location>
        <begin position="68"/>
        <end position="77"/>
    </location>
</feature>
<evidence type="ECO:0000259" key="4">
    <source>
        <dbReference type="SMART" id="SM00642"/>
    </source>
</evidence>
<feature type="domain" description="Glycosyl hydrolase family 13 catalytic" evidence="4">
    <location>
        <begin position="195"/>
        <end position="512"/>
    </location>
</feature>
<dbReference type="Proteomes" id="UP001153620">
    <property type="component" value="Chromosome 1"/>
</dbReference>
<name>A0A9N9RIU7_9DIPT</name>
<organism evidence="5 6">
    <name type="scientific">Chironomus riparius</name>
    <dbReference type="NCBI Taxonomy" id="315576"/>
    <lineage>
        <taxon>Eukaryota</taxon>
        <taxon>Metazoa</taxon>
        <taxon>Ecdysozoa</taxon>
        <taxon>Arthropoda</taxon>
        <taxon>Hexapoda</taxon>
        <taxon>Insecta</taxon>
        <taxon>Pterygota</taxon>
        <taxon>Neoptera</taxon>
        <taxon>Endopterygota</taxon>
        <taxon>Diptera</taxon>
        <taxon>Nematocera</taxon>
        <taxon>Chironomoidea</taxon>
        <taxon>Chironomidae</taxon>
        <taxon>Chironominae</taxon>
        <taxon>Chironomus</taxon>
    </lineage>
</organism>
<evidence type="ECO:0000256" key="2">
    <source>
        <dbReference type="SAM" id="MobiDB-lite"/>
    </source>
</evidence>
<gene>
    <name evidence="5" type="ORF">CHIRRI_LOCUS691</name>
</gene>
<evidence type="ECO:0000256" key="3">
    <source>
        <dbReference type="SAM" id="Phobius"/>
    </source>
</evidence>
<dbReference type="InterPro" id="IPR006047">
    <property type="entry name" value="GH13_cat_dom"/>
</dbReference>
<reference evidence="5" key="1">
    <citation type="submission" date="2022-01" db="EMBL/GenBank/DDBJ databases">
        <authorList>
            <person name="King R."/>
        </authorList>
    </citation>
    <scope>NUCLEOTIDE SEQUENCE</scope>
</reference>
<dbReference type="EMBL" id="OU895877">
    <property type="protein sequence ID" value="CAG9797702.1"/>
    <property type="molecule type" value="Genomic_DNA"/>
</dbReference>
<reference evidence="5" key="2">
    <citation type="submission" date="2022-10" db="EMBL/GenBank/DDBJ databases">
        <authorList>
            <consortium name="ENA_rothamsted_submissions"/>
            <consortium name="culmorum"/>
            <person name="King R."/>
        </authorList>
    </citation>
    <scope>NUCLEOTIDE SEQUENCE</scope>
</reference>
<feature type="compositionally biased region" description="Low complexity" evidence="2">
    <location>
        <begin position="78"/>
        <end position="87"/>
    </location>
</feature>
<evidence type="ECO:0000313" key="6">
    <source>
        <dbReference type="Proteomes" id="UP001153620"/>
    </source>
</evidence>
<feature type="region of interest" description="Disordered" evidence="2">
    <location>
        <begin position="59"/>
        <end position="87"/>
    </location>
</feature>
<evidence type="ECO:0000256" key="1">
    <source>
        <dbReference type="ARBA" id="ARBA00022729"/>
    </source>
</evidence>
<accession>A0A9N9RIU7</accession>
<sequence length="638" mass="72019">MNHLNVNSEASFLQLPESLTTSPSQSTFMAEEDASICPLLHNTSSPQLQLQLDYSHPLTPSTGIVSDNPDDTVENDDTSSSSSSSGIGITSAIGMGTNYHHLHKNGDLHHQENGNAKKKKHGNINFEYLNALNIPLSKDLPSFVKWNWPMIRKVTFFIFLSGIFAMCAIVVGMMYNLPRICSPDIKWYQGSIFYEIFPASFKDSDGSAVGDLRGIADKVSYFQNLSIGAIRLNSIFSAKNYPEDYTNIDTLMNISKELGTMDDMKYLVAELHSKNISLILDLPLYPLYTRLEPSTTMSNLTHKTINNNANEMRIDEYRRVERGIIDNNGITNVMRFWLAHGIDGFYLKGLENFADDEYLMENIREWKYVLGNDRIMIVNESLIKSVSEDVADEILECIDLIDVFLDITNGTRSIEHKVDSILKGKLKPTEFGPWIHWSLNGIDKRRMSMAINQNASLAGLLMELMLPGTPNIFYGDELSMGDVNDPDNVHIETKHLHHLPTMPFTDQTVKFTNQKVLPWLPKSALVSYEHLDYVIDACALRKITPGLYMNSFNKDGNTAYLNTHIRANKDDLLIIERTFPRRNTIVSITNLGPENLSLDISAFYYSGELVLGPAKKNKVFFNNFKIAALETIIVKLDK</sequence>
<keyword evidence="3" id="KW-1133">Transmembrane helix</keyword>
<feature type="transmembrane region" description="Helical" evidence="3">
    <location>
        <begin position="154"/>
        <end position="175"/>
    </location>
</feature>
<dbReference type="GO" id="GO:0005975">
    <property type="term" value="P:carbohydrate metabolic process"/>
    <property type="evidence" value="ECO:0007669"/>
    <property type="project" value="InterPro"/>
</dbReference>
<keyword evidence="6" id="KW-1185">Reference proteome</keyword>
<proteinExistence type="predicted"/>
<keyword evidence="1" id="KW-0732">Signal</keyword>
<keyword evidence="3" id="KW-0472">Membrane</keyword>
<dbReference type="Gene3D" id="3.20.20.80">
    <property type="entry name" value="Glycosidases"/>
    <property type="match status" value="1"/>
</dbReference>
<dbReference type="Pfam" id="PF00128">
    <property type="entry name" value="Alpha-amylase"/>
    <property type="match status" value="1"/>
</dbReference>
<dbReference type="PANTHER" id="PTHR10357">
    <property type="entry name" value="ALPHA-AMYLASE FAMILY MEMBER"/>
    <property type="match status" value="1"/>
</dbReference>
<dbReference type="InterPro" id="IPR017853">
    <property type="entry name" value="GH"/>
</dbReference>
<protein>
    <recommendedName>
        <fullName evidence="4">Glycosyl hydrolase family 13 catalytic domain-containing protein</fullName>
    </recommendedName>
</protein>
<dbReference type="SUPFAM" id="SSF51445">
    <property type="entry name" value="(Trans)glycosidases"/>
    <property type="match status" value="1"/>
</dbReference>
<dbReference type="AlphaFoldDB" id="A0A9N9RIU7"/>